<evidence type="ECO:0000313" key="1">
    <source>
        <dbReference type="EMBL" id="KAJ8365556.1"/>
    </source>
</evidence>
<gene>
    <name evidence="1" type="ORF">SKAU_G00143870</name>
</gene>
<sequence length="197" mass="20748">MAGRERGTMEPLSGGAVAVGRRWWGQLGGDEDRTHLHQAGVAAAEIKVLSHLSPRVAGGTRGGGAVLGGVRPTRLRPQVTDPDLWTRKEVFQPGSPGPPGEADCADLSGGRALEPWSRGGQRERLRPAAPYVTGRAVLPGPRAAGRRAIHARTIADQPLHMAHAPIDIGGIKIYKRGHRCEAPCPSMPPKTSQAPSG</sequence>
<dbReference type="EMBL" id="JAINUF010000004">
    <property type="protein sequence ID" value="KAJ8365556.1"/>
    <property type="molecule type" value="Genomic_DNA"/>
</dbReference>
<reference evidence="1" key="1">
    <citation type="journal article" date="2023" name="Science">
        <title>Genome structures resolve the early diversification of teleost fishes.</title>
        <authorList>
            <person name="Parey E."/>
            <person name="Louis A."/>
            <person name="Montfort J."/>
            <person name="Bouchez O."/>
            <person name="Roques C."/>
            <person name="Iampietro C."/>
            <person name="Lluch J."/>
            <person name="Castinel A."/>
            <person name="Donnadieu C."/>
            <person name="Desvignes T."/>
            <person name="Floi Bucao C."/>
            <person name="Jouanno E."/>
            <person name="Wen M."/>
            <person name="Mejri S."/>
            <person name="Dirks R."/>
            <person name="Jansen H."/>
            <person name="Henkel C."/>
            <person name="Chen W.J."/>
            <person name="Zahm M."/>
            <person name="Cabau C."/>
            <person name="Klopp C."/>
            <person name="Thompson A.W."/>
            <person name="Robinson-Rechavi M."/>
            <person name="Braasch I."/>
            <person name="Lecointre G."/>
            <person name="Bobe J."/>
            <person name="Postlethwait J.H."/>
            <person name="Berthelot C."/>
            <person name="Roest Crollius H."/>
            <person name="Guiguen Y."/>
        </authorList>
    </citation>
    <scope>NUCLEOTIDE SEQUENCE</scope>
    <source>
        <strain evidence="1">WJC10195</strain>
    </source>
</reference>
<accession>A0A9Q1J490</accession>
<proteinExistence type="predicted"/>
<evidence type="ECO:0000313" key="2">
    <source>
        <dbReference type="Proteomes" id="UP001152622"/>
    </source>
</evidence>
<name>A0A9Q1J490_SYNKA</name>
<organism evidence="1 2">
    <name type="scientific">Synaphobranchus kaupii</name>
    <name type="common">Kaup's arrowtooth eel</name>
    <dbReference type="NCBI Taxonomy" id="118154"/>
    <lineage>
        <taxon>Eukaryota</taxon>
        <taxon>Metazoa</taxon>
        <taxon>Chordata</taxon>
        <taxon>Craniata</taxon>
        <taxon>Vertebrata</taxon>
        <taxon>Euteleostomi</taxon>
        <taxon>Actinopterygii</taxon>
        <taxon>Neopterygii</taxon>
        <taxon>Teleostei</taxon>
        <taxon>Anguilliformes</taxon>
        <taxon>Synaphobranchidae</taxon>
        <taxon>Synaphobranchus</taxon>
    </lineage>
</organism>
<dbReference type="AlphaFoldDB" id="A0A9Q1J490"/>
<keyword evidence="2" id="KW-1185">Reference proteome</keyword>
<comment type="caution">
    <text evidence="1">The sequence shown here is derived from an EMBL/GenBank/DDBJ whole genome shotgun (WGS) entry which is preliminary data.</text>
</comment>
<dbReference type="Proteomes" id="UP001152622">
    <property type="component" value="Chromosome 4"/>
</dbReference>
<protein>
    <submittedName>
        <fullName evidence="1">Uncharacterized protein</fullName>
    </submittedName>
</protein>